<keyword evidence="4 7" id="KW-0808">Transferase</keyword>
<reference evidence="8" key="1">
    <citation type="submission" date="2015-10" db="EMBL/GenBank/DDBJ databases">
        <authorList>
            <person name="Gilbert D.G."/>
        </authorList>
    </citation>
    <scope>NUCLEOTIDE SEQUENCE</scope>
    <source>
        <strain evidence="8">Phyl III-seqv23</strain>
    </source>
</reference>
<evidence type="ECO:0000313" key="8">
    <source>
        <dbReference type="EMBL" id="CUV30323.1"/>
    </source>
</evidence>
<dbReference type="InterPro" id="IPR027417">
    <property type="entry name" value="P-loop_NTPase"/>
</dbReference>
<evidence type="ECO:0000256" key="1">
    <source>
        <dbReference type="ARBA" id="ARBA00002623"/>
    </source>
</evidence>
<dbReference type="Pfam" id="PF01745">
    <property type="entry name" value="IPT"/>
    <property type="match status" value="1"/>
</dbReference>
<dbReference type="SUPFAM" id="SSF52540">
    <property type="entry name" value="P-loop containing nucleoside triphosphate hydrolases"/>
    <property type="match status" value="1"/>
</dbReference>
<name>A0A0K1ZTA0_RALSL</name>
<dbReference type="Gene3D" id="3.40.50.300">
    <property type="entry name" value="P-loop containing nucleotide triphosphate hydrolases"/>
    <property type="match status" value="1"/>
</dbReference>
<accession>A0A0K1ZTA0</accession>
<comment type="catalytic activity">
    <reaction evidence="6 7">
        <text>dimethylallyl diphosphate + AMP = N(6)-(dimethylallyl)adenosine 5'-phosphate + diphosphate</text>
        <dbReference type="Rhea" id="RHEA:15285"/>
        <dbReference type="ChEBI" id="CHEBI:33019"/>
        <dbReference type="ChEBI" id="CHEBI:57526"/>
        <dbReference type="ChEBI" id="CHEBI:57623"/>
        <dbReference type="ChEBI" id="CHEBI:456215"/>
        <dbReference type="EC" id="2.5.1.27"/>
    </reaction>
</comment>
<dbReference type="AlphaFoldDB" id="A0A0K1ZTA0"/>
<dbReference type="PIRSF" id="PIRSF000507">
    <property type="entry name" value="IPT"/>
    <property type="match status" value="1"/>
</dbReference>
<proteinExistence type="predicted"/>
<protein>
    <recommendedName>
        <fullName evidence="3 7">Adenylate dimethylallyltransferase</fullName>
        <ecNumber evidence="2 7">2.5.1.27</ecNumber>
    </recommendedName>
    <alternativeName>
        <fullName evidence="7">Isopentenyl transferase</fullName>
    </alternativeName>
</protein>
<dbReference type="Gene3D" id="1.10.287.890">
    <property type="entry name" value="Crystal structure of tRNA isopentenylpyrophosphate transferase (bh2366) domain"/>
    <property type="match status" value="1"/>
</dbReference>
<sequence length="238" mass="26532">MPVRLYLIWGATTTGKTAQSVALARSAGAPVISLDRVQCCHELAVGSGRPSPSELLGTRREYLCEREVSRGVVSAAEANQLLLDKVARYATQERALILEGGSVSLINAMIRDARWSERGEWVLRRIPVPGRAAFMAAARKRVREMLDPPPGQAGILDELQGLWGYPRNHAVLEDIDGYRQIIRYANALQVPIGRITSIDQHTKALLIERIAQEYWEHALWQEQEFLGIPASWLRADDA</sequence>
<dbReference type="GO" id="GO:0009824">
    <property type="term" value="F:AMP dimethylallyltransferase activity"/>
    <property type="evidence" value="ECO:0007669"/>
    <property type="project" value="UniProtKB-UniRule"/>
</dbReference>
<dbReference type="EMBL" id="LN899824">
    <property type="protein sequence ID" value="CUV30323.1"/>
    <property type="molecule type" value="Genomic_DNA"/>
</dbReference>
<dbReference type="EC" id="2.5.1.27" evidence="2 7"/>
<evidence type="ECO:0000256" key="5">
    <source>
        <dbReference type="ARBA" id="ARBA00022712"/>
    </source>
</evidence>
<evidence type="ECO:0000256" key="6">
    <source>
        <dbReference type="ARBA" id="ARBA00047975"/>
    </source>
</evidence>
<evidence type="ECO:0000256" key="4">
    <source>
        <dbReference type="ARBA" id="ARBA00022679"/>
    </source>
</evidence>
<dbReference type="GO" id="GO:0009691">
    <property type="term" value="P:cytokinin biosynthetic process"/>
    <property type="evidence" value="ECO:0007669"/>
    <property type="project" value="UniProtKB-UniRule"/>
</dbReference>
<comment type="function">
    <text evidence="1">Transfers dimethylallyl groups to AMP as part of the biosynthesis of cytokinin phytohormones.</text>
</comment>
<evidence type="ECO:0000256" key="3">
    <source>
        <dbReference type="ARBA" id="ARBA00016587"/>
    </source>
</evidence>
<evidence type="ECO:0000256" key="7">
    <source>
        <dbReference type="PIRNR" id="PIRNR000507"/>
    </source>
</evidence>
<dbReference type="InterPro" id="IPR002648">
    <property type="entry name" value="Tzs"/>
</dbReference>
<dbReference type="PATRIC" id="fig|305.92.peg.4974"/>
<organism evidence="8">
    <name type="scientific">Ralstonia solanacearum</name>
    <name type="common">Pseudomonas solanacearum</name>
    <dbReference type="NCBI Taxonomy" id="305"/>
    <lineage>
        <taxon>Bacteria</taxon>
        <taxon>Pseudomonadati</taxon>
        <taxon>Pseudomonadota</taxon>
        <taxon>Betaproteobacteria</taxon>
        <taxon>Burkholderiales</taxon>
        <taxon>Burkholderiaceae</taxon>
        <taxon>Ralstonia</taxon>
        <taxon>Ralstonia solanacearum species complex</taxon>
    </lineage>
</organism>
<evidence type="ECO:0000256" key="2">
    <source>
        <dbReference type="ARBA" id="ARBA00012383"/>
    </source>
</evidence>
<keyword evidence="5 7" id="KW-0203">Cytokinin biosynthesis</keyword>
<gene>
    <name evidence="8" type="primary">tzs</name>
    <name evidence="8" type="ORF">RUN1985_v1_620111</name>
</gene>